<comment type="caution">
    <text evidence="2">The sequence shown here is derived from an EMBL/GenBank/DDBJ whole genome shotgun (WGS) entry which is preliminary data.</text>
</comment>
<name>A0AAV7LXA8_PLEWA</name>
<organism evidence="2 3">
    <name type="scientific">Pleurodeles waltl</name>
    <name type="common">Iberian ribbed newt</name>
    <dbReference type="NCBI Taxonomy" id="8319"/>
    <lineage>
        <taxon>Eukaryota</taxon>
        <taxon>Metazoa</taxon>
        <taxon>Chordata</taxon>
        <taxon>Craniata</taxon>
        <taxon>Vertebrata</taxon>
        <taxon>Euteleostomi</taxon>
        <taxon>Amphibia</taxon>
        <taxon>Batrachia</taxon>
        <taxon>Caudata</taxon>
        <taxon>Salamandroidea</taxon>
        <taxon>Salamandridae</taxon>
        <taxon>Pleurodelinae</taxon>
        <taxon>Pleurodeles</taxon>
    </lineage>
</organism>
<dbReference type="EMBL" id="JANPWB010000014">
    <property type="protein sequence ID" value="KAJ1095618.1"/>
    <property type="molecule type" value="Genomic_DNA"/>
</dbReference>
<feature type="compositionally biased region" description="Basic and acidic residues" evidence="1">
    <location>
        <begin position="26"/>
        <end position="45"/>
    </location>
</feature>
<sequence length="98" mass="10936">MGTLSASRSRFPVSRETLNVFRAAGGEKEGVRDRGGERVEGETETSRGTTELTIASYPGAPCVNRPRFPEATDLEGGRKENDRFKEKKIHNSRLYSYL</sequence>
<reference evidence="2" key="1">
    <citation type="journal article" date="2022" name="bioRxiv">
        <title>Sequencing and chromosome-scale assembly of the giantPleurodeles waltlgenome.</title>
        <authorList>
            <person name="Brown T."/>
            <person name="Elewa A."/>
            <person name="Iarovenko S."/>
            <person name="Subramanian E."/>
            <person name="Araus A.J."/>
            <person name="Petzold A."/>
            <person name="Susuki M."/>
            <person name="Suzuki K.-i.T."/>
            <person name="Hayashi T."/>
            <person name="Toyoda A."/>
            <person name="Oliveira C."/>
            <person name="Osipova E."/>
            <person name="Leigh N.D."/>
            <person name="Simon A."/>
            <person name="Yun M.H."/>
        </authorList>
    </citation>
    <scope>NUCLEOTIDE SEQUENCE</scope>
    <source>
        <strain evidence="2">20211129_DDA</strain>
        <tissue evidence="2">Liver</tissue>
    </source>
</reference>
<accession>A0AAV7LXA8</accession>
<evidence type="ECO:0000313" key="2">
    <source>
        <dbReference type="EMBL" id="KAJ1095618.1"/>
    </source>
</evidence>
<keyword evidence="3" id="KW-1185">Reference proteome</keyword>
<feature type="region of interest" description="Disordered" evidence="1">
    <location>
        <begin position="26"/>
        <end position="85"/>
    </location>
</feature>
<dbReference type="Proteomes" id="UP001066276">
    <property type="component" value="Chromosome 10"/>
</dbReference>
<dbReference type="AlphaFoldDB" id="A0AAV7LXA8"/>
<evidence type="ECO:0000313" key="3">
    <source>
        <dbReference type="Proteomes" id="UP001066276"/>
    </source>
</evidence>
<gene>
    <name evidence="2" type="ORF">NDU88_000777</name>
</gene>
<feature type="compositionally biased region" description="Basic and acidic residues" evidence="1">
    <location>
        <begin position="67"/>
        <end position="85"/>
    </location>
</feature>
<protein>
    <submittedName>
        <fullName evidence="2">Uncharacterized protein</fullName>
    </submittedName>
</protein>
<proteinExistence type="predicted"/>
<evidence type="ECO:0000256" key="1">
    <source>
        <dbReference type="SAM" id="MobiDB-lite"/>
    </source>
</evidence>